<accession>A0A0E9PYT9</accession>
<sequence>MQPFITTMLFSS</sequence>
<dbReference type="EMBL" id="GBXM01098806">
    <property type="protein sequence ID" value="JAH09771.1"/>
    <property type="molecule type" value="Transcribed_RNA"/>
</dbReference>
<organism evidence="1">
    <name type="scientific">Anguilla anguilla</name>
    <name type="common">European freshwater eel</name>
    <name type="synonym">Muraena anguilla</name>
    <dbReference type="NCBI Taxonomy" id="7936"/>
    <lineage>
        <taxon>Eukaryota</taxon>
        <taxon>Metazoa</taxon>
        <taxon>Chordata</taxon>
        <taxon>Craniata</taxon>
        <taxon>Vertebrata</taxon>
        <taxon>Euteleostomi</taxon>
        <taxon>Actinopterygii</taxon>
        <taxon>Neopterygii</taxon>
        <taxon>Teleostei</taxon>
        <taxon>Anguilliformes</taxon>
        <taxon>Anguillidae</taxon>
        <taxon>Anguilla</taxon>
    </lineage>
</organism>
<reference evidence="1" key="1">
    <citation type="submission" date="2014-11" db="EMBL/GenBank/DDBJ databases">
        <authorList>
            <person name="Amaro Gonzalez C."/>
        </authorList>
    </citation>
    <scope>NUCLEOTIDE SEQUENCE</scope>
</reference>
<evidence type="ECO:0000313" key="1">
    <source>
        <dbReference type="EMBL" id="JAH09771.1"/>
    </source>
</evidence>
<name>A0A0E9PYT9_ANGAN</name>
<reference evidence="1" key="2">
    <citation type="journal article" date="2015" name="Fish Shellfish Immunol.">
        <title>Early steps in the European eel (Anguilla anguilla)-Vibrio vulnificus interaction in the gills: Role of the RtxA13 toxin.</title>
        <authorList>
            <person name="Callol A."/>
            <person name="Pajuelo D."/>
            <person name="Ebbesson L."/>
            <person name="Teles M."/>
            <person name="MacKenzie S."/>
            <person name="Amaro C."/>
        </authorList>
    </citation>
    <scope>NUCLEOTIDE SEQUENCE</scope>
</reference>
<protein>
    <submittedName>
        <fullName evidence="1">Uncharacterized protein</fullName>
    </submittedName>
</protein>
<proteinExistence type="predicted"/>